<evidence type="ECO:0000313" key="2">
    <source>
        <dbReference type="EMBL" id="PNR28763.1"/>
    </source>
</evidence>
<reference evidence="3" key="3">
    <citation type="submission" date="2020-12" db="UniProtKB">
        <authorList>
            <consortium name="EnsemblPlants"/>
        </authorList>
    </citation>
    <scope>IDENTIFICATION</scope>
</reference>
<keyword evidence="4" id="KW-1185">Reference proteome</keyword>
<dbReference type="AlphaFoldDB" id="A0A2K1IHL0"/>
<dbReference type="Gramene" id="Pp3c24_20691V3.1">
    <property type="protein sequence ID" value="PAC:32909147.CDS.1"/>
    <property type="gene ID" value="Pp3c24_20691"/>
</dbReference>
<name>A0A2K1IHL0_PHYPA</name>
<feature type="signal peptide" evidence="1">
    <location>
        <begin position="1"/>
        <end position="19"/>
    </location>
</feature>
<evidence type="ECO:0000313" key="4">
    <source>
        <dbReference type="Proteomes" id="UP000006727"/>
    </source>
</evidence>
<proteinExistence type="predicted"/>
<sequence>MPAVLLSTVMRCFLATCVGQMMTAKIVCTVFYACNCTEFKVRVCFEEHKLKDTSLVRMLRRVVTPVENQNNALRSAKW</sequence>
<reference evidence="2 4" key="2">
    <citation type="journal article" date="2018" name="Plant J.">
        <title>The Physcomitrella patens chromosome-scale assembly reveals moss genome structure and evolution.</title>
        <authorList>
            <person name="Lang D."/>
            <person name="Ullrich K.K."/>
            <person name="Murat F."/>
            <person name="Fuchs J."/>
            <person name="Jenkins J."/>
            <person name="Haas F.B."/>
            <person name="Piednoel M."/>
            <person name="Gundlach H."/>
            <person name="Van Bel M."/>
            <person name="Meyberg R."/>
            <person name="Vives C."/>
            <person name="Morata J."/>
            <person name="Symeonidi A."/>
            <person name="Hiss M."/>
            <person name="Muchero W."/>
            <person name="Kamisugi Y."/>
            <person name="Saleh O."/>
            <person name="Blanc G."/>
            <person name="Decker E.L."/>
            <person name="van Gessel N."/>
            <person name="Grimwood J."/>
            <person name="Hayes R.D."/>
            <person name="Graham S.W."/>
            <person name="Gunter L.E."/>
            <person name="McDaniel S.F."/>
            <person name="Hoernstein S.N.W."/>
            <person name="Larsson A."/>
            <person name="Li F.W."/>
            <person name="Perroud P.F."/>
            <person name="Phillips J."/>
            <person name="Ranjan P."/>
            <person name="Rokshar D.S."/>
            <person name="Rothfels C.J."/>
            <person name="Schneider L."/>
            <person name="Shu S."/>
            <person name="Stevenson D.W."/>
            <person name="Thummler F."/>
            <person name="Tillich M."/>
            <person name="Villarreal Aguilar J.C."/>
            <person name="Widiez T."/>
            <person name="Wong G.K."/>
            <person name="Wymore A."/>
            <person name="Zhang Y."/>
            <person name="Zimmer A.D."/>
            <person name="Quatrano R.S."/>
            <person name="Mayer K.F.X."/>
            <person name="Goodstein D."/>
            <person name="Casacuberta J.M."/>
            <person name="Vandepoele K."/>
            <person name="Reski R."/>
            <person name="Cuming A.C."/>
            <person name="Tuskan G.A."/>
            <person name="Maumus F."/>
            <person name="Salse J."/>
            <person name="Schmutz J."/>
            <person name="Rensing S.A."/>
        </authorList>
    </citation>
    <scope>NUCLEOTIDE SEQUENCE [LARGE SCALE GENOMIC DNA]</scope>
    <source>
        <strain evidence="3 4">cv. Gransden 2004</strain>
    </source>
</reference>
<reference evidence="2 4" key="1">
    <citation type="journal article" date="2008" name="Science">
        <title>The Physcomitrella genome reveals evolutionary insights into the conquest of land by plants.</title>
        <authorList>
            <person name="Rensing S."/>
            <person name="Lang D."/>
            <person name="Zimmer A."/>
            <person name="Terry A."/>
            <person name="Salamov A."/>
            <person name="Shapiro H."/>
            <person name="Nishiyama T."/>
            <person name="Perroud P.-F."/>
            <person name="Lindquist E."/>
            <person name="Kamisugi Y."/>
            <person name="Tanahashi T."/>
            <person name="Sakakibara K."/>
            <person name="Fujita T."/>
            <person name="Oishi K."/>
            <person name="Shin-I T."/>
            <person name="Kuroki Y."/>
            <person name="Toyoda A."/>
            <person name="Suzuki Y."/>
            <person name="Hashimoto A."/>
            <person name="Yamaguchi K."/>
            <person name="Sugano A."/>
            <person name="Kohara Y."/>
            <person name="Fujiyama A."/>
            <person name="Anterola A."/>
            <person name="Aoki S."/>
            <person name="Ashton N."/>
            <person name="Barbazuk W.B."/>
            <person name="Barker E."/>
            <person name="Bennetzen J."/>
            <person name="Bezanilla M."/>
            <person name="Blankenship R."/>
            <person name="Cho S.H."/>
            <person name="Dutcher S."/>
            <person name="Estelle M."/>
            <person name="Fawcett J.A."/>
            <person name="Gundlach H."/>
            <person name="Hanada K."/>
            <person name="Heyl A."/>
            <person name="Hicks K.A."/>
            <person name="Hugh J."/>
            <person name="Lohr M."/>
            <person name="Mayer K."/>
            <person name="Melkozernov A."/>
            <person name="Murata T."/>
            <person name="Nelson D."/>
            <person name="Pils B."/>
            <person name="Prigge M."/>
            <person name="Reiss B."/>
            <person name="Renner T."/>
            <person name="Rombauts S."/>
            <person name="Rushton P."/>
            <person name="Sanderfoot A."/>
            <person name="Schween G."/>
            <person name="Shiu S.-H."/>
            <person name="Stueber K."/>
            <person name="Theodoulou F.L."/>
            <person name="Tu H."/>
            <person name="Van de Peer Y."/>
            <person name="Verrier P.J."/>
            <person name="Waters E."/>
            <person name="Wood A."/>
            <person name="Yang L."/>
            <person name="Cove D."/>
            <person name="Cuming A."/>
            <person name="Hasebe M."/>
            <person name="Lucas S."/>
            <person name="Mishler D.B."/>
            <person name="Reski R."/>
            <person name="Grigoriev I."/>
            <person name="Quatrano R.S."/>
            <person name="Boore J.L."/>
        </authorList>
    </citation>
    <scope>NUCLEOTIDE SEQUENCE [LARGE SCALE GENOMIC DNA]</scope>
    <source>
        <strain evidence="3 4">cv. Gransden 2004</strain>
    </source>
</reference>
<dbReference type="EnsemblPlants" id="Pp3c24_20691V3.1">
    <property type="protein sequence ID" value="PAC:32909147.CDS.1"/>
    <property type="gene ID" value="Pp3c24_20691"/>
</dbReference>
<dbReference type="InParanoid" id="A0A2K1IHL0"/>
<evidence type="ECO:0000256" key="1">
    <source>
        <dbReference type="SAM" id="SignalP"/>
    </source>
</evidence>
<keyword evidence="1" id="KW-0732">Signal</keyword>
<dbReference type="EMBL" id="ABEU02000024">
    <property type="protein sequence ID" value="PNR28763.1"/>
    <property type="molecule type" value="Genomic_DNA"/>
</dbReference>
<gene>
    <name evidence="2" type="ORF">PHYPA_029356</name>
</gene>
<evidence type="ECO:0008006" key="5">
    <source>
        <dbReference type="Google" id="ProtNLM"/>
    </source>
</evidence>
<evidence type="ECO:0000313" key="3">
    <source>
        <dbReference type="EnsemblPlants" id="PAC:32909147.CDS.1"/>
    </source>
</evidence>
<protein>
    <recommendedName>
        <fullName evidence="5">Secreted protein</fullName>
    </recommendedName>
</protein>
<dbReference type="Proteomes" id="UP000006727">
    <property type="component" value="Chromosome 24"/>
</dbReference>
<accession>A0A2K1IHL0</accession>
<organism evidence="2">
    <name type="scientific">Physcomitrium patens</name>
    <name type="common">Spreading-leaved earth moss</name>
    <name type="synonym">Physcomitrella patens</name>
    <dbReference type="NCBI Taxonomy" id="3218"/>
    <lineage>
        <taxon>Eukaryota</taxon>
        <taxon>Viridiplantae</taxon>
        <taxon>Streptophyta</taxon>
        <taxon>Embryophyta</taxon>
        <taxon>Bryophyta</taxon>
        <taxon>Bryophytina</taxon>
        <taxon>Bryopsida</taxon>
        <taxon>Funariidae</taxon>
        <taxon>Funariales</taxon>
        <taxon>Funariaceae</taxon>
        <taxon>Physcomitrium</taxon>
    </lineage>
</organism>
<feature type="chain" id="PRO_5036042712" description="Secreted protein" evidence="1">
    <location>
        <begin position="20"/>
        <end position="78"/>
    </location>
</feature>